<dbReference type="GO" id="GO:0046872">
    <property type="term" value="F:metal ion binding"/>
    <property type="evidence" value="ECO:0007669"/>
    <property type="project" value="UniProtKB-KW"/>
</dbReference>
<dbReference type="AlphaFoldDB" id="A0A3E2BKL8"/>
<feature type="domain" description="Alpha-D-phosphohexomutase alpha/beta/alpha" evidence="10">
    <location>
        <begin position="260"/>
        <end position="364"/>
    </location>
</feature>
<dbReference type="PANTHER" id="PTHR42946:SF1">
    <property type="entry name" value="PHOSPHOGLUCOMUTASE (ALPHA-D-GLUCOSE-1,6-BISPHOSPHATE-DEPENDENT)"/>
    <property type="match status" value="1"/>
</dbReference>
<dbReference type="InterPro" id="IPR005846">
    <property type="entry name" value="A-D-PHexomutase_a/b/a-III"/>
</dbReference>
<dbReference type="PRINTS" id="PR00509">
    <property type="entry name" value="PGMPMM"/>
</dbReference>
<dbReference type="GO" id="GO:0008966">
    <property type="term" value="F:phosphoglucosamine mutase activity"/>
    <property type="evidence" value="ECO:0007669"/>
    <property type="project" value="TreeGrafter"/>
</dbReference>
<dbReference type="SUPFAM" id="SSF53738">
    <property type="entry name" value="Phosphoglucomutase, first 3 domains"/>
    <property type="match status" value="3"/>
</dbReference>
<evidence type="ECO:0000259" key="9">
    <source>
        <dbReference type="Pfam" id="PF02879"/>
    </source>
</evidence>
<comment type="caution">
    <text evidence="11">The sequence shown here is derived from an EMBL/GenBank/DDBJ whole genome shotgun (WGS) entry which is preliminary data.</text>
</comment>
<proteinExistence type="inferred from homology"/>
<keyword evidence="3" id="KW-0597">Phosphoprotein</keyword>
<evidence type="ECO:0000259" key="8">
    <source>
        <dbReference type="Pfam" id="PF02878"/>
    </source>
</evidence>
<gene>
    <name evidence="11" type="ORF">OP8BY_0529</name>
</gene>
<dbReference type="InterPro" id="IPR005844">
    <property type="entry name" value="A-D-PHexomutase_a/b/a-I"/>
</dbReference>
<keyword evidence="4" id="KW-0479">Metal-binding</keyword>
<dbReference type="InterPro" id="IPR036900">
    <property type="entry name" value="A-D-PHexomutase_C_sf"/>
</dbReference>
<organism evidence="11 12">
    <name type="scientific">Candidatus Saccharicenans subterraneus</name>
    <dbReference type="NCBI Taxonomy" id="2508984"/>
    <lineage>
        <taxon>Bacteria</taxon>
        <taxon>Candidatus Aminicenantota</taxon>
        <taxon>Candidatus Aminicenantia</taxon>
        <taxon>Candidatus Aminicenantales</taxon>
        <taxon>Candidatus Saccharicenantaceae</taxon>
        <taxon>Candidatus Saccharicenans</taxon>
    </lineage>
</organism>
<dbReference type="GO" id="GO:0009252">
    <property type="term" value="P:peptidoglycan biosynthetic process"/>
    <property type="evidence" value="ECO:0007669"/>
    <property type="project" value="TreeGrafter"/>
</dbReference>
<dbReference type="InterPro" id="IPR005843">
    <property type="entry name" value="A-D-PHexomutase_C"/>
</dbReference>
<evidence type="ECO:0000256" key="1">
    <source>
        <dbReference type="ARBA" id="ARBA00001946"/>
    </source>
</evidence>
<dbReference type="EMBL" id="QUAH01000011">
    <property type="protein sequence ID" value="RFT15234.1"/>
    <property type="molecule type" value="Genomic_DNA"/>
</dbReference>
<evidence type="ECO:0000256" key="4">
    <source>
        <dbReference type="ARBA" id="ARBA00022723"/>
    </source>
</evidence>
<comment type="cofactor">
    <cofactor evidence="1">
        <name>Mg(2+)</name>
        <dbReference type="ChEBI" id="CHEBI:18420"/>
    </cofactor>
</comment>
<keyword evidence="5" id="KW-0460">Magnesium</keyword>
<evidence type="ECO:0000256" key="5">
    <source>
        <dbReference type="ARBA" id="ARBA00022842"/>
    </source>
</evidence>
<evidence type="ECO:0000313" key="11">
    <source>
        <dbReference type="EMBL" id="RFT15234.1"/>
    </source>
</evidence>
<protein>
    <submittedName>
        <fullName evidence="11">Phosphoglucosamine mutase</fullName>
    </submittedName>
</protein>
<evidence type="ECO:0000259" key="10">
    <source>
        <dbReference type="Pfam" id="PF02880"/>
    </source>
</evidence>
<feature type="domain" description="Alpha-D-phosphohexomutase alpha/beta/alpha" evidence="9">
    <location>
        <begin position="154"/>
        <end position="252"/>
    </location>
</feature>
<accession>A0A3E2BKL8</accession>
<evidence type="ECO:0000256" key="6">
    <source>
        <dbReference type="ARBA" id="ARBA00023235"/>
    </source>
</evidence>
<evidence type="ECO:0000256" key="2">
    <source>
        <dbReference type="ARBA" id="ARBA00010231"/>
    </source>
</evidence>
<dbReference type="GO" id="GO:0006048">
    <property type="term" value="P:UDP-N-acetylglucosamine biosynthetic process"/>
    <property type="evidence" value="ECO:0007669"/>
    <property type="project" value="TreeGrafter"/>
</dbReference>
<dbReference type="Proteomes" id="UP000257323">
    <property type="component" value="Unassembled WGS sequence"/>
</dbReference>
<feature type="domain" description="Alpha-D-phosphohexomutase alpha/beta/alpha" evidence="8">
    <location>
        <begin position="8"/>
        <end position="128"/>
    </location>
</feature>
<sequence length="449" mass="48646">MKLLKLNLSGVRGIVGQTITPELVIDFASAFGTMLPAGTVLVGRDSRKSGLMVQEAAVAALLSTGHEVRNLGICPTPVIQFLVRQHRAVGAISITAGHNPAEWNALNFINSQGTYLNEFQGSELLDIYHLGRFAHQKLKKSPAVINELNPEEVYFSWLSHKLRTEEIARARFKVVVDPCNGAGAGLVNKFFQALGCELVAVNNEPSGYFPHDPEPRPRNAGEVASLVRATGASLGFLLNSDASRVSLVTETGETLSEEYTLPVVAGYYLQQQPGPVITSLSTSRMIEAVAEKYGVPVIRTRVGQSALIQVMLQEDGALAGEGSGGVALRNFQPAFDGFAVMGLVLEAMAVQQKKLSELVKAIPRYHIVKDKIVCPPHRLHSLVAETRKLYPRAEVNSLDGLHVTLKEAWVHIRASSTEPLIRVIAESPSAARAQLEVDKVVAFLNRLLG</sequence>
<dbReference type="Gene3D" id="3.30.310.50">
    <property type="entry name" value="Alpha-D-phosphohexomutase, C-terminal domain"/>
    <property type="match status" value="1"/>
</dbReference>
<dbReference type="PANTHER" id="PTHR42946">
    <property type="entry name" value="PHOSPHOHEXOSE MUTASE"/>
    <property type="match status" value="1"/>
</dbReference>
<name>A0A3E2BKL8_9BACT</name>
<dbReference type="InterPro" id="IPR016055">
    <property type="entry name" value="A-D-PHexomutase_a/b/a-I/II/III"/>
</dbReference>
<dbReference type="GO" id="GO:0004615">
    <property type="term" value="F:phosphomannomutase activity"/>
    <property type="evidence" value="ECO:0007669"/>
    <property type="project" value="TreeGrafter"/>
</dbReference>
<dbReference type="GO" id="GO:0005975">
    <property type="term" value="P:carbohydrate metabolic process"/>
    <property type="evidence" value="ECO:0007669"/>
    <property type="project" value="InterPro"/>
</dbReference>
<dbReference type="Pfam" id="PF02879">
    <property type="entry name" value="PGM_PMM_II"/>
    <property type="match status" value="1"/>
</dbReference>
<dbReference type="InterPro" id="IPR005845">
    <property type="entry name" value="A-D-PHexomutase_a/b/a-II"/>
</dbReference>
<evidence type="ECO:0000256" key="3">
    <source>
        <dbReference type="ARBA" id="ARBA00022553"/>
    </source>
</evidence>
<dbReference type="GO" id="GO:0005829">
    <property type="term" value="C:cytosol"/>
    <property type="evidence" value="ECO:0007669"/>
    <property type="project" value="TreeGrafter"/>
</dbReference>
<dbReference type="SUPFAM" id="SSF55957">
    <property type="entry name" value="Phosphoglucomutase, C-terminal domain"/>
    <property type="match status" value="1"/>
</dbReference>
<dbReference type="InterPro" id="IPR005841">
    <property type="entry name" value="Alpha-D-phosphohexomutase_SF"/>
</dbReference>
<dbReference type="Pfam" id="PF02880">
    <property type="entry name" value="PGM_PMM_III"/>
    <property type="match status" value="1"/>
</dbReference>
<dbReference type="Gene3D" id="3.40.120.10">
    <property type="entry name" value="Alpha-D-Glucose-1,6-Bisphosphate, subunit A, domain 3"/>
    <property type="match status" value="3"/>
</dbReference>
<keyword evidence="6" id="KW-0413">Isomerase</keyword>
<reference evidence="11 12" key="1">
    <citation type="submission" date="2018-08" db="EMBL/GenBank/DDBJ databases">
        <title>Genome analysis of the thermophilic bacterium of the candidate phylum Aminicenantes from deep subsurface aquifer revealed its physiology and ecological role.</title>
        <authorList>
            <person name="Kadnikov V.V."/>
            <person name="Mardanov A.V."/>
            <person name="Beletsky A.V."/>
            <person name="Karnachuk O.V."/>
            <person name="Ravin N.V."/>
        </authorList>
    </citation>
    <scope>NUCLEOTIDE SEQUENCE [LARGE SCALE GENOMIC DNA]</scope>
    <source>
        <strain evidence="11">BY38</strain>
    </source>
</reference>
<dbReference type="InterPro" id="IPR050060">
    <property type="entry name" value="Phosphoglucosamine_mutase"/>
</dbReference>
<evidence type="ECO:0000313" key="12">
    <source>
        <dbReference type="Proteomes" id="UP000257323"/>
    </source>
</evidence>
<feature type="domain" description="Alpha-D-phosphohexomutase C-terminal" evidence="7">
    <location>
        <begin position="397"/>
        <end position="441"/>
    </location>
</feature>
<comment type="similarity">
    <text evidence="2">Belongs to the phosphohexose mutase family.</text>
</comment>
<dbReference type="Pfam" id="PF00408">
    <property type="entry name" value="PGM_PMM_IV"/>
    <property type="match status" value="1"/>
</dbReference>
<dbReference type="Pfam" id="PF02878">
    <property type="entry name" value="PGM_PMM_I"/>
    <property type="match status" value="1"/>
</dbReference>
<evidence type="ECO:0000259" key="7">
    <source>
        <dbReference type="Pfam" id="PF00408"/>
    </source>
</evidence>